<dbReference type="InterPro" id="IPR007627">
    <property type="entry name" value="RNA_pol_sigma70_r2"/>
</dbReference>
<organism evidence="8 9">
    <name type="scientific">Clostridium manihotivorum</name>
    <dbReference type="NCBI Taxonomy" id="2320868"/>
    <lineage>
        <taxon>Bacteria</taxon>
        <taxon>Bacillati</taxon>
        <taxon>Bacillota</taxon>
        <taxon>Clostridia</taxon>
        <taxon>Eubacteriales</taxon>
        <taxon>Clostridiaceae</taxon>
        <taxon>Clostridium</taxon>
    </lineage>
</organism>
<dbReference type="RefSeq" id="WP_128212407.1">
    <property type="nucleotide sequence ID" value="NZ_CP025746.1"/>
</dbReference>
<dbReference type="Pfam" id="PF04542">
    <property type="entry name" value="Sigma70_r2"/>
    <property type="match status" value="1"/>
</dbReference>
<feature type="domain" description="RNA polymerase sigma-70 region 2" evidence="6">
    <location>
        <begin position="24"/>
        <end position="93"/>
    </location>
</feature>
<evidence type="ECO:0000259" key="7">
    <source>
        <dbReference type="Pfam" id="PF08281"/>
    </source>
</evidence>
<name>A0A410DRE0_9CLOT</name>
<dbReference type="InterPro" id="IPR036388">
    <property type="entry name" value="WH-like_DNA-bd_sf"/>
</dbReference>
<dbReference type="Proteomes" id="UP000286268">
    <property type="component" value="Chromosome"/>
</dbReference>
<dbReference type="GO" id="GO:0006352">
    <property type="term" value="P:DNA-templated transcription initiation"/>
    <property type="evidence" value="ECO:0007669"/>
    <property type="project" value="InterPro"/>
</dbReference>
<dbReference type="Gene3D" id="1.10.1740.10">
    <property type="match status" value="1"/>
</dbReference>
<evidence type="ECO:0000313" key="9">
    <source>
        <dbReference type="Proteomes" id="UP000286268"/>
    </source>
</evidence>
<dbReference type="SUPFAM" id="SSF88659">
    <property type="entry name" value="Sigma3 and sigma4 domains of RNA polymerase sigma factors"/>
    <property type="match status" value="1"/>
</dbReference>
<dbReference type="InterPro" id="IPR039425">
    <property type="entry name" value="RNA_pol_sigma-70-like"/>
</dbReference>
<dbReference type="OrthoDB" id="2678696at2"/>
<dbReference type="EMBL" id="CP025746">
    <property type="protein sequence ID" value="QAA31595.1"/>
    <property type="molecule type" value="Genomic_DNA"/>
</dbReference>
<evidence type="ECO:0000259" key="6">
    <source>
        <dbReference type="Pfam" id="PF04542"/>
    </source>
</evidence>
<gene>
    <name evidence="8" type="ORF">C1I91_08035</name>
</gene>
<dbReference type="GO" id="GO:0016987">
    <property type="term" value="F:sigma factor activity"/>
    <property type="evidence" value="ECO:0007669"/>
    <property type="project" value="UniProtKB-KW"/>
</dbReference>
<evidence type="ECO:0000256" key="1">
    <source>
        <dbReference type="ARBA" id="ARBA00010641"/>
    </source>
</evidence>
<dbReference type="KEGG" id="cmah:C1I91_08035"/>
<keyword evidence="3" id="KW-0731">Sigma factor</keyword>
<dbReference type="InterPro" id="IPR013325">
    <property type="entry name" value="RNA_pol_sigma_r2"/>
</dbReference>
<sequence length="187" mass="22215">MKISDDNFLLELRNKNPKALKYIMEKYMRLLYRASLNILGSYGTKEDIEECVQDSFIYCWDNIGSFSEGKGSFKNWLVIICRSKSLNKRKNLSRNSKLIDIDEVDIQSITQLEVDYISKENRQKLITAIKDLNEVDREIFIRKYFFYESSDSICETLKLTRTAFDNRVYRGKKKIKEMLKGYYMEVL</sequence>
<dbReference type="Pfam" id="PF08281">
    <property type="entry name" value="Sigma70_r4_2"/>
    <property type="match status" value="1"/>
</dbReference>
<evidence type="ECO:0000256" key="5">
    <source>
        <dbReference type="ARBA" id="ARBA00023163"/>
    </source>
</evidence>
<keyword evidence="5" id="KW-0804">Transcription</keyword>
<comment type="similarity">
    <text evidence="1">Belongs to the sigma-70 factor family. ECF subfamily.</text>
</comment>
<accession>A0A410DRE0</accession>
<dbReference type="InterPro" id="IPR014284">
    <property type="entry name" value="RNA_pol_sigma-70_dom"/>
</dbReference>
<dbReference type="Gene3D" id="1.10.10.10">
    <property type="entry name" value="Winged helix-like DNA-binding domain superfamily/Winged helix DNA-binding domain"/>
    <property type="match status" value="1"/>
</dbReference>
<dbReference type="InterPro" id="IPR013249">
    <property type="entry name" value="RNA_pol_sigma70_r4_t2"/>
</dbReference>
<keyword evidence="2" id="KW-0805">Transcription regulation</keyword>
<dbReference type="PANTHER" id="PTHR43133:SF8">
    <property type="entry name" value="RNA POLYMERASE SIGMA FACTOR HI_1459-RELATED"/>
    <property type="match status" value="1"/>
</dbReference>
<feature type="domain" description="RNA polymerase sigma factor 70 region 4 type 2" evidence="7">
    <location>
        <begin position="123"/>
        <end position="175"/>
    </location>
</feature>
<dbReference type="SUPFAM" id="SSF88946">
    <property type="entry name" value="Sigma2 domain of RNA polymerase sigma factors"/>
    <property type="match status" value="1"/>
</dbReference>
<dbReference type="AlphaFoldDB" id="A0A410DRE0"/>
<evidence type="ECO:0000256" key="4">
    <source>
        <dbReference type="ARBA" id="ARBA00023125"/>
    </source>
</evidence>
<dbReference type="NCBIfam" id="TIGR02937">
    <property type="entry name" value="sigma70-ECF"/>
    <property type="match status" value="1"/>
</dbReference>
<evidence type="ECO:0000256" key="3">
    <source>
        <dbReference type="ARBA" id="ARBA00023082"/>
    </source>
</evidence>
<dbReference type="PANTHER" id="PTHR43133">
    <property type="entry name" value="RNA POLYMERASE ECF-TYPE SIGMA FACTO"/>
    <property type="match status" value="1"/>
</dbReference>
<protein>
    <submittedName>
        <fullName evidence="8">RNA polymerase subunit sigma-70</fullName>
    </submittedName>
</protein>
<keyword evidence="9" id="KW-1185">Reference proteome</keyword>
<dbReference type="GO" id="GO:0003677">
    <property type="term" value="F:DNA binding"/>
    <property type="evidence" value="ECO:0007669"/>
    <property type="project" value="UniProtKB-KW"/>
</dbReference>
<evidence type="ECO:0000256" key="2">
    <source>
        <dbReference type="ARBA" id="ARBA00023015"/>
    </source>
</evidence>
<dbReference type="InterPro" id="IPR013324">
    <property type="entry name" value="RNA_pol_sigma_r3/r4-like"/>
</dbReference>
<reference evidence="8 9" key="1">
    <citation type="submission" date="2018-01" db="EMBL/GenBank/DDBJ databases">
        <title>Genome Sequencing and Assembly of Anaerobacter polyendosporus strain CT4.</title>
        <authorList>
            <person name="Tachaapaikoon C."/>
            <person name="Sutheeworapong S."/>
            <person name="Jenjaroenpun P."/>
            <person name="Wongsurawat T."/>
            <person name="Nookeaw I."/>
            <person name="Cheawchanlertfa P."/>
            <person name="Kosugi A."/>
            <person name="Cheevadhanarak S."/>
            <person name="Ratanakhanokchai K."/>
        </authorList>
    </citation>
    <scope>NUCLEOTIDE SEQUENCE [LARGE SCALE GENOMIC DNA]</scope>
    <source>
        <strain evidence="8 9">CT4</strain>
    </source>
</reference>
<evidence type="ECO:0000313" key="8">
    <source>
        <dbReference type="EMBL" id="QAA31595.1"/>
    </source>
</evidence>
<keyword evidence="4" id="KW-0238">DNA-binding</keyword>
<proteinExistence type="inferred from homology"/>